<dbReference type="Pfam" id="PF07730">
    <property type="entry name" value="HisKA_3"/>
    <property type="match status" value="1"/>
</dbReference>
<comment type="caution">
    <text evidence="6">The sequence shown here is derived from an EMBL/GenBank/DDBJ whole genome shotgun (WGS) entry which is preliminary data.</text>
</comment>
<dbReference type="PANTHER" id="PTHR24421">
    <property type="entry name" value="NITRATE/NITRITE SENSOR PROTEIN NARX-RELATED"/>
    <property type="match status" value="1"/>
</dbReference>
<dbReference type="InterPro" id="IPR003594">
    <property type="entry name" value="HATPase_dom"/>
</dbReference>
<evidence type="ECO:0000259" key="5">
    <source>
        <dbReference type="PROSITE" id="PS50109"/>
    </source>
</evidence>
<dbReference type="PANTHER" id="PTHR24421:SF58">
    <property type="entry name" value="SIGNAL TRANSDUCTION HISTIDINE-PROTEIN KINASE_PHOSPHATASE UHPB"/>
    <property type="match status" value="1"/>
</dbReference>
<evidence type="ECO:0000256" key="3">
    <source>
        <dbReference type="ARBA" id="ARBA00023012"/>
    </source>
</evidence>
<sequence>MKGRAVNSTDGESLPGRAGKAGALSVRMRASPYWVSLLVPILLTAALGWLDEATSWEISWFMFYALPIVLAVWWSGVGGGMLVAIFSGGVWWVANRYSNPYTTQMGYAWAMLNREFYFFVLVFAVHAVRSKQEADEAHIQMLEERRQLELDIIRVSEHEQQRIGQDLHDGLCQQLAAIGCAVHALTEDLQAQGVAAAQDAALVVESVQQAVADARDLARGIFPVHVDDSGFSVALKELAGNTSRLTGVAIVIEESGEIQIDSPKVAMHLYRIAQEAVANAVRHGGAREIVITMSRCGDVLEMRLEDNGTGMAADKAAMGRGMGLRTMRYRAQSVGASFEIMPGKAGGTCVRCRLKLSPQSGAAA</sequence>
<keyword evidence="2 6" id="KW-0418">Kinase</keyword>
<dbReference type="PROSITE" id="PS50109">
    <property type="entry name" value="HIS_KIN"/>
    <property type="match status" value="1"/>
</dbReference>
<gene>
    <name evidence="6" type="ORF">ACFQDI_04880</name>
</gene>
<dbReference type="GO" id="GO:0016301">
    <property type="term" value="F:kinase activity"/>
    <property type="evidence" value="ECO:0007669"/>
    <property type="project" value="UniProtKB-KW"/>
</dbReference>
<protein>
    <submittedName>
        <fullName evidence="6">Sensor histidine kinase</fullName>
    </submittedName>
</protein>
<dbReference type="Gene3D" id="1.20.5.1930">
    <property type="match status" value="1"/>
</dbReference>
<keyword evidence="3" id="KW-0902">Two-component regulatory system</keyword>
<proteinExistence type="predicted"/>
<dbReference type="CDD" id="cd16917">
    <property type="entry name" value="HATPase_UhpB-NarQ-NarX-like"/>
    <property type="match status" value="1"/>
</dbReference>
<keyword evidence="4" id="KW-0812">Transmembrane</keyword>
<dbReference type="InterPro" id="IPR005467">
    <property type="entry name" value="His_kinase_dom"/>
</dbReference>
<name>A0ABW0KL48_9BACT</name>
<evidence type="ECO:0000313" key="6">
    <source>
        <dbReference type="EMBL" id="MFC5454183.1"/>
    </source>
</evidence>
<feature type="transmembrane region" description="Helical" evidence="4">
    <location>
        <begin position="62"/>
        <end position="94"/>
    </location>
</feature>
<dbReference type="SMART" id="SM00387">
    <property type="entry name" value="HATPase_c"/>
    <property type="match status" value="1"/>
</dbReference>
<dbReference type="Gene3D" id="3.30.565.10">
    <property type="entry name" value="Histidine kinase-like ATPase, C-terminal domain"/>
    <property type="match status" value="1"/>
</dbReference>
<dbReference type="InterPro" id="IPR011712">
    <property type="entry name" value="Sig_transdc_His_kin_sub3_dim/P"/>
</dbReference>
<keyword evidence="7" id="KW-1185">Reference proteome</keyword>
<feature type="domain" description="Histidine kinase" evidence="5">
    <location>
        <begin position="269"/>
        <end position="358"/>
    </location>
</feature>
<evidence type="ECO:0000256" key="4">
    <source>
        <dbReference type="SAM" id="Phobius"/>
    </source>
</evidence>
<keyword evidence="4" id="KW-0472">Membrane</keyword>
<organism evidence="6 7">
    <name type="scientific">Prosthecobacter fluviatilis</name>
    <dbReference type="NCBI Taxonomy" id="445931"/>
    <lineage>
        <taxon>Bacteria</taxon>
        <taxon>Pseudomonadati</taxon>
        <taxon>Verrucomicrobiota</taxon>
        <taxon>Verrucomicrobiia</taxon>
        <taxon>Verrucomicrobiales</taxon>
        <taxon>Verrucomicrobiaceae</taxon>
        <taxon>Prosthecobacter</taxon>
    </lineage>
</organism>
<reference evidence="7" key="1">
    <citation type="journal article" date="2019" name="Int. J. Syst. Evol. Microbiol.">
        <title>The Global Catalogue of Microorganisms (GCM) 10K type strain sequencing project: providing services to taxonomists for standard genome sequencing and annotation.</title>
        <authorList>
            <consortium name="The Broad Institute Genomics Platform"/>
            <consortium name="The Broad Institute Genome Sequencing Center for Infectious Disease"/>
            <person name="Wu L."/>
            <person name="Ma J."/>
        </authorList>
    </citation>
    <scope>NUCLEOTIDE SEQUENCE [LARGE SCALE GENOMIC DNA]</scope>
    <source>
        <strain evidence="7">CGMCC 4.1469</strain>
    </source>
</reference>
<feature type="transmembrane region" description="Helical" evidence="4">
    <location>
        <begin position="33"/>
        <end position="50"/>
    </location>
</feature>
<dbReference type="Pfam" id="PF02518">
    <property type="entry name" value="HATPase_c"/>
    <property type="match status" value="1"/>
</dbReference>
<dbReference type="SUPFAM" id="SSF55874">
    <property type="entry name" value="ATPase domain of HSP90 chaperone/DNA topoisomerase II/histidine kinase"/>
    <property type="match status" value="1"/>
</dbReference>
<evidence type="ECO:0000313" key="7">
    <source>
        <dbReference type="Proteomes" id="UP001596052"/>
    </source>
</evidence>
<feature type="transmembrane region" description="Helical" evidence="4">
    <location>
        <begin position="106"/>
        <end position="128"/>
    </location>
</feature>
<evidence type="ECO:0000256" key="2">
    <source>
        <dbReference type="ARBA" id="ARBA00022777"/>
    </source>
</evidence>
<dbReference type="InterPro" id="IPR050482">
    <property type="entry name" value="Sensor_HK_TwoCompSys"/>
</dbReference>
<dbReference type="EMBL" id="JBHSMQ010000001">
    <property type="protein sequence ID" value="MFC5454183.1"/>
    <property type="molecule type" value="Genomic_DNA"/>
</dbReference>
<dbReference type="RefSeq" id="WP_377163994.1">
    <property type="nucleotide sequence ID" value="NZ_JBHSMQ010000001.1"/>
</dbReference>
<dbReference type="Proteomes" id="UP001596052">
    <property type="component" value="Unassembled WGS sequence"/>
</dbReference>
<evidence type="ECO:0000256" key="1">
    <source>
        <dbReference type="ARBA" id="ARBA00022679"/>
    </source>
</evidence>
<keyword evidence="1" id="KW-0808">Transferase</keyword>
<dbReference type="InterPro" id="IPR036890">
    <property type="entry name" value="HATPase_C_sf"/>
</dbReference>
<keyword evidence="4" id="KW-1133">Transmembrane helix</keyword>
<accession>A0ABW0KL48</accession>